<proteinExistence type="predicted"/>
<dbReference type="InterPro" id="IPR057727">
    <property type="entry name" value="WCX_dom"/>
</dbReference>
<dbReference type="Pfam" id="PF25583">
    <property type="entry name" value="WCX"/>
    <property type="match status" value="1"/>
</dbReference>
<evidence type="ECO:0000259" key="3">
    <source>
        <dbReference type="Pfam" id="PF25583"/>
    </source>
</evidence>
<feature type="domain" description="WYL" evidence="2">
    <location>
        <begin position="133"/>
        <end position="196"/>
    </location>
</feature>
<name>D1B1H8_SULD5</name>
<dbReference type="Pfam" id="PF08279">
    <property type="entry name" value="HTH_11"/>
    <property type="match status" value="1"/>
</dbReference>
<feature type="domain" description="WCX" evidence="3">
    <location>
        <begin position="227"/>
        <end position="301"/>
    </location>
</feature>
<dbReference type="Proteomes" id="UP000002222">
    <property type="component" value="Chromosome"/>
</dbReference>
<dbReference type="InterPro" id="IPR026881">
    <property type="entry name" value="WYL_dom"/>
</dbReference>
<gene>
    <name evidence="4" type="ordered locus">Sdel_0918</name>
</gene>
<dbReference type="PANTHER" id="PTHR34580">
    <property type="match status" value="1"/>
</dbReference>
<dbReference type="EMBL" id="CP001816">
    <property type="protein sequence ID" value="ACZ11948.1"/>
    <property type="molecule type" value="Genomic_DNA"/>
</dbReference>
<protein>
    <recommendedName>
        <fullName evidence="6">Helix-turn-helix type 11 domain protein</fullName>
    </recommendedName>
</protein>
<dbReference type="OrthoDB" id="6521217at2"/>
<organism evidence="4 5">
    <name type="scientific">Sulfurospirillum deleyianum (strain ATCC 51133 / DSM 6946 / 5175)</name>
    <dbReference type="NCBI Taxonomy" id="525898"/>
    <lineage>
        <taxon>Bacteria</taxon>
        <taxon>Pseudomonadati</taxon>
        <taxon>Campylobacterota</taxon>
        <taxon>Epsilonproteobacteria</taxon>
        <taxon>Campylobacterales</taxon>
        <taxon>Sulfurospirillaceae</taxon>
        <taxon>Sulfurospirillum</taxon>
    </lineage>
</organism>
<feature type="domain" description="Helix-turn-helix type 11" evidence="1">
    <location>
        <begin position="15"/>
        <end position="50"/>
    </location>
</feature>
<evidence type="ECO:0000259" key="2">
    <source>
        <dbReference type="Pfam" id="PF13280"/>
    </source>
</evidence>
<dbReference type="HOGENOM" id="CLU_041141_10_1_7"/>
<dbReference type="PROSITE" id="PS52050">
    <property type="entry name" value="WYL"/>
    <property type="match status" value="1"/>
</dbReference>
<keyword evidence="5" id="KW-1185">Reference proteome</keyword>
<dbReference type="RefSeq" id="WP_012856712.1">
    <property type="nucleotide sequence ID" value="NC_013512.1"/>
</dbReference>
<evidence type="ECO:0000259" key="1">
    <source>
        <dbReference type="Pfam" id="PF08279"/>
    </source>
</evidence>
<dbReference type="AlphaFoldDB" id="D1B1H8"/>
<dbReference type="PANTHER" id="PTHR34580:SF1">
    <property type="entry name" value="PROTEIN PAFC"/>
    <property type="match status" value="1"/>
</dbReference>
<reference evidence="4 5" key="2">
    <citation type="journal article" date="2010" name="Stand. Genomic Sci.">
        <title>Complete genome sequence of Sulfurospirillum deleyianum type strain (5175).</title>
        <authorList>
            <person name="Sikorski J."/>
            <person name="Lapidus A."/>
            <person name="Copeland A."/>
            <person name="Glavina Del Rio T."/>
            <person name="Nolan M."/>
            <person name="Lucas S."/>
            <person name="Chen F."/>
            <person name="Tice H."/>
            <person name="Cheng J.F."/>
            <person name="Saunders E."/>
            <person name="Bruce D."/>
            <person name="Goodwin L."/>
            <person name="Pitluck S."/>
            <person name="Ovchinnikova G."/>
            <person name="Pati A."/>
            <person name="Ivanova N."/>
            <person name="Mavromatis K."/>
            <person name="Chen A."/>
            <person name="Palaniappan K."/>
            <person name="Chain P."/>
            <person name="Land M."/>
            <person name="Hauser L."/>
            <person name="Chang Y.J."/>
            <person name="Jeffries C.D."/>
            <person name="Brettin T."/>
            <person name="Detter J.C."/>
            <person name="Han C."/>
            <person name="Rohde M."/>
            <person name="Lang E."/>
            <person name="Spring S."/>
            <person name="Goker M."/>
            <person name="Bristow J."/>
            <person name="Eisen J.A."/>
            <person name="Markowitz V."/>
            <person name="Hugenholtz P."/>
            <person name="Kyrpides N.C."/>
            <person name="Klenk H.P."/>
        </authorList>
    </citation>
    <scope>NUCLEOTIDE SEQUENCE [LARGE SCALE GENOMIC DNA]</scope>
    <source>
        <strain evidence="5">ATCC 51133 / DSM 6946 / 5175</strain>
    </source>
</reference>
<evidence type="ECO:0008006" key="6">
    <source>
        <dbReference type="Google" id="ProtNLM"/>
    </source>
</evidence>
<reference evidence="5" key="1">
    <citation type="submission" date="2009-11" db="EMBL/GenBank/DDBJ databases">
        <title>The complete genome of Sulfurospirillum deleyianum DSM 6946.</title>
        <authorList>
            <consortium name="US DOE Joint Genome Institute (JGI-PGF)"/>
            <person name="Lucas S."/>
            <person name="Copeland A."/>
            <person name="Lapidus A."/>
            <person name="Glavina del Rio T."/>
            <person name="Dalin E."/>
            <person name="Tice H."/>
            <person name="Bruce D."/>
            <person name="Goodwin L."/>
            <person name="Pitluck S."/>
            <person name="Kyrpides N."/>
            <person name="Mavromatis K."/>
            <person name="Ivanova N."/>
            <person name="Ovchinnikova G."/>
            <person name="Munk A.C."/>
            <person name="Lu M."/>
            <person name="Brettin T."/>
            <person name="Detter J.C."/>
            <person name="Han C."/>
            <person name="Tapia R."/>
            <person name="Larimer F."/>
            <person name="Land M."/>
            <person name="Hauser L."/>
            <person name="Markowitz V."/>
            <person name="Cheng J.F."/>
            <person name="Hugenholtz P."/>
            <person name="Woyke T."/>
            <person name="Wu D."/>
            <person name="Aumann P."/>
            <person name="Schneider S."/>
            <person name="Lang E."/>
            <person name="Spring S."/>
            <person name="Klenk H.P."/>
            <person name="Eisen J.A."/>
        </authorList>
    </citation>
    <scope>NUCLEOTIDE SEQUENCE [LARGE SCALE GENOMIC DNA]</scope>
    <source>
        <strain evidence="5">ATCC 51133 / DSM 6946 / 5175</strain>
    </source>
</reference>
<dbReference type="InterPro" id="IPR036388">
    <property type="entry name" value="WH-like_DNA-bd_sf"/>
</dbReference>
<dbReference type="STRING" id="525898.Sdel_0918"/>
<evidence type="ECO:0000313" key="4">
    <source>
        <dbReference type="EMBL" id="ACZ11948.1"/>
    </source>
</evidence>
<dbReference type="eggNOG" id="COG2378">
    <property type="taxonomic scope" value="Bacteria"/>
</dbReference>
<dbReference type="Pfam" id="PF13280">
    <property type="entry name" value="WYL"/>
    <property type="match status" value="1"/>
</dbReference>
<dbReference type="InterPro" id="IPR051534">
    <property type="entry name" value="CBASS_pafABC_assoc_protein"/>
</dbReference>
<dbReference type="Gene3D" id="1.10.10.10">
    <property type="entry name" value="Winged helix-like DNA-binding domain superfamily/Winged helix DNA-binding domain"/>
    <property type="match status" value="1"/>
</dbReference>
<sequence length="307" mass="35804">MPKVERPSNNSKWERINTIYELLKQSCDGMSIQDLSKQMDVSTKTIQRDLYEVLGEYGAVKQGRMWKLDSKKAEDNLNSNERIILGILDEMAKNAGSSFYGKAHSLLKQISQQLEHPIFANVESESLDESHIELFSLLEKAIKTKHTVSFTYKKHLFDVQPLKLAFFDSFWYLLALDIQDDNKFKKFYLKSINDLTIQDNTFSINTTLEERLKKANSIWFDLDKELFDVHLLIDKEVMTYFERKPLKGQTIIGKDADGSVEIIVPITHEMEIVPLIFWYVPYLKVLEPQWIADIVKEKIQAYHQSLQ</sequence>
<dbReference type="KEGG" id="sdl:Sdel_0918"/>
<dbReference type="InterPro" id="IPR013196">
    <property type="entry name" value="HTH_11"/>
</dbReference>
<accession>D1B1H8</accession>
<evidence type="ECO:0000313" key="5">
    <source>
        <dbReference type="Proteomes" id="UP000002222"/>
    </source>
</evidence>